<accession>V4PP41</accession>
<feature type="domain" description="SHOCT" evidence="1">
    <location>
        <begin position="303"/>
        <end position="329"/>
    </location>
</feature>
<dbReference type="InterPro" id="IPR033880">
    <property type="entry name" value="SPFH_YdjI"/>
</dbReference>
<evidence type="ECO:0000313" key="4">
    <source>
        <dbReference type="Proteomes" id="UP000017837"/>
    </source>
</evidence>
<keyword evidence="4" id="KW-1185">Reference proteome</keyword>
<protein>
    <recommendedName>
        <fullName evidence="5">SPFH domain-containing protein</fullName>
    </recommendedName>
</protein>
<dbReference type="Proteomes" id="UP000017837">
    <property type="component" value="Unassembled WGS sequence"/>
</dbReference>
<dbReference type="eggNOG" id="COG4260">
    <property type="taxonomic scope" value="Bacteria"/>
</dbReference>
<dbReference type="RefSeq" id="WP_018083888.1">
    <property type="nucleotide sequence ID" value="NZ_AQWM01000049.1"/>
</dbReference>
<sequence>MSFFSKQFIDILQWPDPAPDVLSARYPMEGQEIQTGAKLVVRETQAALFLNEGRLADLFGAGTHTLTTQTLPVLTYLMNWDKGFQSPFKSDVFFFNLREQLDQKWGTTQPITVRDKEFGPLRIRAFGNYAFKISDPKLFWSRFCGSGAQFRVADIDGQLRTAILTDMASFLGSAAVAFVDMAAHQGEFSKALQTALTPTFAEMGLALTVFYVQSLSLPEELERHLDRAGSQRIVGSLNDYTRFQAADALGDAASQPGGGLASEGVGLGAGLAMGQMMAGALNTSLNQPPVGQTPSPDADPMATLEKLGELYQKGILTEAEFTAKKAEILNKIK</sequence>
<feature type="domain" description="SPFH" evidence="2">
    <location>
        <begin position="25"/>
        <end position="232"/>
    </location>
</feature>
<name>V4PP41_9CAUL</name>
<dbReference type="InterPro" id="IPR018649">
    <property type="entry name" value="SHOCT"/>
</dbReference>
<dbReference type="CDD" id="cd03408">
    <property type="entry name" value="SPFH_like_u1"/>
    <property type="match status" value="1"/>
</dbReference>
<dbReference type="Pfam" id="PF13421">
    <property type="entry name" value="Band_7_1"/>
    <property type="match status" value="1"/>
</dbReference>
<evidence type="ECO:0000259" key="2">
    <source>
        <dbReference type="Pfam" id="PF13421"/>
    </source>
</evidence>
<dbReference type="PANTHER" id="PTHR37826">
    <property type="entry name" value="FLOTILLIN BAND_7_5 DOMAIN PROTEIN"/>
    <property type="match status" value="1"/>
</dbReference>
<dbReference type="PATRIC" id="fig|1121022.4.peg.3526"/>
<dbReference type="InterPro" id="IPR036013">
    <property type="entry name" value="Band_7/SPFH_dom_sf"/>
</dbReference>
<evidence type="ECO:0000313" key="3">
    <source>
        <dbReference type="EMBL" id="ESQ87255.1"/>
    </source>
</evidence>
<dbReference type="SUPFAM" id="SSF117892">
    <property type="entry name" value="Band 7/SPFH domain"/>
    <property type="match status" value="1"/>
</dbReference>
<reference evidence="3 4" key="1">
    <citation type="journal article" date="2014" name="Nature">
        <title>Sequential evolution of bacterial morphology by co-option of a developmental regulator.</title>
        <authorList>
            <person name="Jiang C."/>
            <person name="Brown P.J."/>
            <person name="Ducret A."/>
            <person name="Brun Y.V."/>
        </authorList>
    </citation>
    <scope>NUCLEOTIDE SEQUENCE [LARGE SCALE GENOMIC DNA]</scope>
    <source>
        <strain evidence="3 4">DSM 16100</strain>
    </source>
</reference>
<gene>
    <name evidence="3" type="ORF">ABENE_17280</name>
</gene>
<dbReference type="Pfam" id="PF09851">
    <property type="entry name" value="SHOCT"/>
    <property type="match status" value="1"/>
</dbReference>
<organism evidence="3 4">
    <name type="scientific">Asticcacaulis benevestitus DSM 16100 = ATCC BAA-896</name>
    <dbReference type="NCBI Taxonomy" id="1121022"/>
    <lineage>
        <taxon>Bacteria</taxon>
        <taxon>Pseudomonadati</taxon>
        <taxon>Pseudomonadota</taxon>
        <taxon>Alphaproteobacteria</taxon>
        <taxon>Caulobacterales</taxon>
        <taxon>Caulobacteraceae</taxon>
        <taxon>Asticcacaulis</taxon>
    </lineage>
</organism>
<comment type="caution">
    <text evidence="3">The sequence shown here is derived from an EMBL/GenBank/DDBJ whole genome shotgun (WGS) entry which is preliminary data.</text>
</comment>
<dbReference type="Gene3D" id="3.30.479.30">
    <property type="entry name" value="Band 7 domain"/>
    <property type="match status" value="1"/>
</dbReference>
<evidence type="ECO:0008006" key="5">
    <source>
        <dbReference type="Google" id="ProtNLM"/>
    </source>
</evidence>
<dbReference type="PANTHER" id="PTHR37826:SF2">
    <property type="entry name" value="ZINC-RIBBON DOMAIN-CONTAINING PROTEIN"/>
    <property type="match status" value="1"/>
</dbReference>
<dbReference type="EMBL" id="AWGB01000045">
    <property type="protein sequence ID" value="ESQ87255.1"/>
    <property type="molecule type" value="Genomic_DNA"/>
</dbReference>
<dbReference type="AlphaFoldDB" id="V4PP41"/>
<evidence type="ECO:0000259" key="1">
    <source>
        <dbReference type="Pfam" id="PF09851"/>
    </source>
</evidence>
<dbReference type="STRING" id="1121022.GCA_000376105_04209"/>
<proteinExistence type="predicted"/>